<protein>
    <submittedName>
        <fullName evidence="2">Uncharacterized protein</fullName>
    </submittedName>
</protein>
<evidence type="ECO:0000313" key="3">
    <source>
        <dbReference type="Proteomes" id="UP000185841"/>
    </source>
</evidence>
<dbReference type="Proteomes" id="UP000185841">
    <property type="component" value="Unassembled WGS sequence"/>
</dbReference>
<feature type="transmembrane region" description="Helical" evidence="1">
    <location>
        <begin position="78"/>
        <end position="101"/>
    </location>
</feature>
<name>A0A1N6XF47_AQUAC</name>
<gene>
    <name evidence="2" type="ORF">SAMN05878282_112117</name>
</gene>
<dbReference type="AlphaFoldDB" id="A0A1N6XF47"/>
<keyword evidence="1" id="KW-0472">Membrane</keyword>
<evidence type="ECO:0000256" key="1">
    <source>
        <dbReference type="SAM" id="Phobius"/>
    </source>
</evidence>
<keyword evidence="1" id="KW-1133">Transmembrane helix</keyword>
<dbReference type="EMBL" id="FTMP01000012">
    <property type="protein sequence ID" value="SIR00880.1"/>
    <property type="molecule type" value="Genomic_DNA"/>
</dbReference>
<evidence type="ECO:0000313" key="2">
    <source>
        <dbReference type="EMBL" id="SIR00880.1"/>
    </source>
</evidence>
<sequence length="104" mass="11322">MITRAAAQTRIQSQSSDLLDMDLDFPRMTSSVSKSPRPAPIAAVKPGAQEQSRFFPEEYVTQPSAPKAAKFFGREEKIATLLAVVVGVPVGIAIGFITHYWGGW</sequence>
<accession>A0A1N6XF47</accession>
<organism evidence="2 3">
    <name type="scientific">Aquipseudomonas alcaligenes</name>
    <name type="common">Pseudomonas alcaligenes</name>
    <dbReference type="NCBI Taxonomy" id="43263"/>
    <lineage>
        <taxon>Bacteria</taxon>
        <taxon>Pseudomonadati</taxon>
        <taxon>Pseudomonadota</taxon>
        <taxon>Gammaproteobacteria</taxon>
        <taxon>Pseudomonadales</taxon>
        <taxon>Pseudomonadaceae</taxon>
        <taxon>Aquipseudomonas</taxon>
    </lineage>
</organism>
<reference evidence="2 3" key="1">
    <citation type="submission" date="2017-01" db="EMBL/GenBank/DDBJ databases">
        <authorList>
            <person name="Mah S.A."/>
            <person name="Swanson W.J."/>
            <person name="Moy G.W."/>
            <person name="Vacquier V.D."/>
        </authorList>
    </citation>
    <scope>NUCLEOTIDE SEQUENCE [LARGE SCALE GENOMIC DNA]</scope>
    <source>
        <strain evidence="2 3">RU36E</strain>
    </source>
</reference>
<proteinExistence type="predicted"/>
<keyword evidence="1" id="KW-0812">Transmembrane</keyword>